<dbReference type="SUPFAM" id="SSF50249">
    <property type="entry name" value="Nucleic acid-binding proteins"/>
    <property type="match status" value="2"/>
</dbReference>
<feature type="domain" description="RNB" evidence="3">
    <location>
        <begin position="621"/>
        <end position="951"/>
    </location>
</feature>
<evidence type="ECO:0000256" key="2">
    <source>
        <dbReference type="SAM" id="MobiDB-lite"/>
    </source>
</evidence>
<dbReference type="FunFam" id="2.40.50.700:FF:000002">
    <property type="entry name" value="Cell wall biogenesis protein"/>
    <property type="match status" value="1"/>
</dbReference>
<gene>
    <name evidence="4" type="ORF">INT46_002110</name>
</gene>
<dbReference type="Pfam" id="PF17877">
    <property type="entry name" value="Dis3l2_C_term"/>
    <property type="match status" value="1"/>
</dbReference>
<dbReference type="Pfam" id="PF00773">
    <property type="entry name" value="RNB"/>
    <property type="match status" value="1"/>
</dbReference>
<dbReference type="EMBL" id="JAEPRC010000046">
    <property type="protein sequence ID" value="KAG2212782.1"/>
    <property type="molecule type" value="Genomic_DNA"/>
</dbReference>
<name>A0A8H7VBL7_9FUNG</name>
<dbReference type="PANTHER" id="PTHR23355">
    <property type="entry name" value="RIBONUCLEASE"/>
    <property type="match status" value="1"/>
</dbReference>
<dbReference type="InterPro" id="IPR012340">
    <property type="entry name" value="NA-bd_OB-fold"/>
</dbReference>
<feature type="compositionally biased region" description="Basic and acidic residues" evidence="2">
    <location>
        <begin position="200"/>
        <end position="211"/>
    </location>
</feature>
<dbReference type="Proteomes" id="UP000650833">
    <property type="component" value="Unassembled WGS sequence"/>
</dbReference>
<dbReference type="PANTHER" id="PTHR23355:SF9">
    <property type="entry name" value="DIS3-LIKE EXONUCLEASE 2"/>
    <property type="match status" value="1"/>
</dbReference>
<dbReference type="Gene3D" id="2.40.50.700">
    <property type="match status" value="1"/>
</dbReference>
<comment type="similarity">
    <text evidence="1">Belongs to the RNR ribonuclease family.</text>
</comment>
<organism evidence="4 5">
    <name type="scientific">Mucor plumbeus</name>
    <dbReference type="NCBI Taxonomy" id="97098"/>
    <lineage>
        <taxon>Eukaryota</taxon>
        <taxon>Fungi</taxon>
        <taxon>Fungi incertae sedis</taxon>
        <taxon>Mucoromycota</taxon>
        <taxon>Mucoromycotina</taxon>
        <taxon>Mucoromycetes</taxon>
        <taxon>Mucorales</taxon>
        <taxon>Mucorineae</taxon>
        <taxon>Mucoraceae</taxon>
        <taxon>Mucor</taxon>
    </lineage>
</organism>
<reference evidence="4" key="1">
    <citation type="submission" date="2020-12" db="EMBL/GenBank/DDBJ databases">
        <title>Metabolic potential, ecology and presence of endohyphal bacteria is reflected in genomic diversity of Mucoromycotina.</title>
        <authorList>
            <person name="Muszewska A."/>
            <person name="Okrasinska A."/>
            <person name="Steczkiewicz K."/>
            <person name="Drgas O."/>
            <person name="Orlowska M."/>
            <person name="Perlinska-Lenart U."/>
            <person name="Aleksandrzak-Piekarczyk T."/>
            <person name="Szatraj K."/>
            <person name="Zielenkiewicz U."/>
            <person name="Pilsyk S."/>
            <person name="Malc E."/>
            <person name="Mieczkowski P."/>
            <person name="Kruszewska J.S."/>
            <person name="Biernat P."/>
            <person name="Pawlowska J."/>
        </authorList>
    </citation>
    <scope>NUCLEOTIDE SEQUENCE</scope>
    <source>
        <strain evidence="4">CBS 226.32</strain>
    </source>
</reference>
<dbReference type="AlphaFoldDB" id="A0A8H7VBL7"/>
<dbReference type="InterPro" id="IPR001900">
    <property type="entry name" value="RNase_II/R"/>
</dbReference>
<feature type="compositionally biased region" description="Basic and acidic residues" evidence="2">
    <location>
        <begin position="23"/>
        <end position="34"/>
    </location>
</feature>
<dbReference type="GO" id="GO:0006402">
    <property type="term" value="P:mRNA catabolic process"/>
    <property type="evidence" value="ECO:0007669"/>
    <property type="project" value="TreeGrafter"/>
</dbReference>
<feature type="region of interest" description="Disordered" evidence="2">
    <location>
        <begin position="1"/>
        <end position="64"/>
    </location>
</feature>
<sequence length="1196" mass="135635">GQTAPESTRGLFDSLDSPSTSIRRSDWIDKRRSFELGSRSNNNTKSFGVSNKLPQQQLQQQRVSGLHTVNEEDFYNQRQQQQRNYHRESINFQNQDEYRQMQQRDSMDSSSSSPLFQRKQRSSVAHFNNFPSSKRPDEIDETPNRLSRADVLAETEAKLNGHNKVTTISTTTTTTTTSTSANRFSSSNGNIGGNNPFENRSSDDKQNRRLSEPNTRIYSHGNNYSQPQQQDYCNESNQRPTFGNNKRMSYQQSSSSSSSFSRQYQNDNNDMASRRLSLSKLNLMDVDKRSSGRDWRSKSPTSIAPLTSSSNISRPNSMINHNYRLSTGSSIMESGNNGHQRKPLFTSHLPFSSVVPYLKSNMLVSGLLRVNKRNRSDAYVFCEDFNADIYICGSRDRNRALEGDHVAIKLIEVNQVMLEKHEKEEAKLARNNGNPVVRKPDEEDEKEIIFGGEEDVDLVNPKFCGVVVAILDRAQKQVFSGTLGLTRPSNKRKGGDDQQQQHQQRESFVPRIIWFKPTDKRVPLIAIPVEQAPSGFIENSDAFENKLFLGSIKRWPITSLHPFGVLENELGVVEDIRVQLRAILADNNVNSLSYNDTMYRNIPTHLLSAEMIEREIGSKARRDMRSTRCVTIIDENGGFLENALSITSVPDTNTFEVGIHVADITAFISAESILDKEARSRGIDVYHTVFEKVPLWPDFLKEECTNLVQGKDRFAFSVIWTMNSLGEVTDTWYGKTVINSNIVMTVQDLQNIIDDPKDDQNDLSIDILSLYSISRSLRESRSEKALFIKAPQLDIRFKNDNFPSSISTKTHLESECILEEFQILANTQVAQKISSHFPDHALLKSQSAPNERKLRELTQYLDSLGYIIHPETPSSLQKSIDAIKNQEAKAVIMTLVMKCMSQEKYFCTGAFDINRYHHYANNAPLYTHFCSPTKRYADTVVHRQLEAFIKGDNFFFMEPEIVQKTAQQCNVKTRAAENANEQTQHMFSSYYLANNSGVSTNRIQDAIVVGVQEGAFDVIVPGLGLERRIHTINLPLKSDTYSLSENVLHLIWIQGEATVDAGVETTISTDDDDDDDYDDSIMDTYSVRDDNDSQDEDGVLVDLGSDSNDEQVRRLSIKSSSTTALDELKKNRRRSTSIRAIQGEDAWITQKECTFPNECRQLIRPFDFVKVVITADPIRSPPLIRVLAANPFVMKQ</sequence>
<feature type="region of interest" description="Disordered" evidence="2">
    <location>
        <begin position="98"/>
        <end position="266"/>
    </location>
</feature>
<proteinExistence type="inferred from homology"/>
<feature type="compositionally biased region" description="Polar residues" evidence="2">
    <location>
        <begin position="298"/>
        <end position="318"/>
    </location>
</feature>
<feature type="non-terminal residue" evidence="4">
    <location>
        <position position="1"/>
    </location>
</feature>
<evidence type="ECO:0000313" key="5">
    <source>
        <dbReference type="Proteomes" id="UP000650833"/>
    </source>
</evidence>
<dbReference type="InterPro" id="IPR041505">
    <property type="entry name" value="Dis3_CSD2"/>
</dbReference>
<accession>A0A8H7VBL7</accession>
<feature type="compositionally biased region" description="Polar residues" evidence="2">
    <location>
        <begin position="38"/>
        <end position="54"/>
    </location>
</feature>
<dbReference type="GO" id="GO:0000175">
    <property type="term" value="F:3'-5'-RNA exonuclease activity"/>
    <property type="evidence" value="ECO:0007669"/>
    <property type="project" value="TreeGrafter"/>
</dbReference>
<feature type="compositionally biased region" description="Polar residues" evidence="2">
    <location>
        <begin position="122"/>
        <end position="132"/>
    </location>
</feature>
<dbReference type="InterPro" id="IPR050180">
    <property type="entry name" value="RNR_Ribonuclease"/>
</dbReference>
<dbReference type="Pfam" id="PF17849">
    <property type="entry name" value="OB_Dis3"/>
    <property type="match status" value="1"/>
</dbReference>
<dbReference type="Gene3D" id="2.40.50.690">
    <property type="match status" value="1"/>
</dbReference>
<protein>
    <recommendedName>
        <fullName evidence="3">RNB domain-containing protein</fullName>
    </recommendedName>
</protein>
<feature type="compositionally biased region" description="Basic and acidic residues" evidence="2">
    <location>
        <begin position="287"/>
        <end position="297"/>
    </location>
</feature>
<feature type="compositionally biased region" description="Low complexity" evidence="2">
    <location>
        <begin position="100"/>
        <end position="113"/>
    </location>
</feature>
<feature type="compositionally biased region" description="Acidic residues" evidence="2">
    <location>
        <begin position="1069"/>
        <end position="1081"/>
    </location>
</feature>
<dbReference type="Gene3D" id="2.40.50.140">
    <property type="entry name" value="Nucleic acid-binding proteins"/>
    <property type="match status" value="1"/>
</dbReference>
<feature type="region of interest" description="Disordered" evidence="2">
    <location>
        <begin position="1066"/>
        <end position="1097"/>
    </location>
</feature>
<evidence type="ECO:0000256" key="1">
    <source>
        <dbReference type="ARBA" id="ARBA00005785"/>
    </source>
</evidence>
<evidence type="ECO:0000259" key="3">
    <source>
        <dbReference type="SMART" id="SM00955"/>
    </source>
</evidence>
<feature type="compositionally biased region" description="Polar residues" evidence="2">
    <location>
        <begin position="212"/>
        <end position="248"/>
    </location>
</feature>
<feature type="compositionally biased region" description="Low complexity" evidence="2">
    <location>
        <begin position="249"/>
        <end position="265"/>
    </location>
</feature>
<dbReference type="SMART" id="SM00955">
    <property type="entry name" value="RNB"/>
    <property type="match status" value="1"/>
</dbReference>
<dbReference type="GO" id="GO:0003723">
    <property type="term" value="F:RNA binding"/>
    <property type="evidence" value="ECO:0007669"/>
    <property type="project" value="InterPro"/>
</dbReference>
<comment type="caution">
    <text evidence="4">The sequence shown here is derived from an EMBL/GenBank/DDBJ whole genome shotgun (WGS) entry which is preliminary data.</text>
</comment>
<feature type="compositionally biased region" description="Low complexity" evidence="2">
    <location>
        <begin position="166"/>
        <end position="195"/>
    </location>
</feature>
<dbReference type="InterPro" id="IPR041093">
    <property type="entry name" value="Dis3l2-like_C"/>
</dbReference>
<dbReference type="OrthoDB" id="372421at2759"/>
<keyword evidence="5" id="KW-1185">Reference proteome</keyword>
<feature type="region of interest" description="Disordered" evidence="2">
    <location>
        <begin position="482"/>
        <end position="505"/>
    </location>
</feature>
<dbReference type="GO" id="GO:0000932">
    <property type="term" value="C:P-body"/>
    <property type="evidence" value="ECO:0007669"/>
    <property type="project" value="TreeGrafter"/>
</dbReference>
<evidence type="ECO:0000313" key="4">
    <source>
        <dbReference type="EMBL" id="KAG2212782.1"/>
    </source>
</evidence>
<feature type="region of interest" description="Disordered" evidence="2">
    <location>
        <begin position="287"/>
        <end position="318"/>
    </location>
</feature>